<proteinExistence type="predicted"/>
<reference evidence="1 2" key="1">
    <citation type="submission" date="2021-02" db="EMBL/GenBank/DDBJ databases">
        <title>De Novo genome assembly of isolated myxobacteria.</title>
        <authorList>
            <person name="Stevens D.C."/>
        </authorList>
    </citation>
    <scope>NUCLEOTIDE SEQUENCE [LARGE SCALE GENOMIC DNA]</scope>
    <source>
        <strain evidence="2">SCPEA02</strain>
    </source>
</reference>
<dbReference type="RefSeq" id="WP_206722245.1">
    <property type="nucleotide sequence ID" value="NZ_CP071090.1"/>
</dbReference>
<protein>
    <submittedName>
        <fullName evidence="1">Ferritin-like domain-containing protein</fullName>
    </submittedName>
</protein>
<dbReference type="InterPro" id="IPR012347">
    <property type="entry name" value="Ferritin-like"/>
</dbReference>
<dbReference type="SUPFAM" id="SSF47240">
    <property type="entry name" value="Ferritin-like"/>
    <property type="match status" value="1"/>
</dbReference>
<dbReference type="EMBL" id="CP071090">
    <property type="protein sequence ID" value="QSQ20665.1"/>
    <property type="molecule type" value="Genomic_DNA"/>
</dbReference>
<dbReference type="Gene3D" id="1.20.1260.10">
    <property type="match status" value="1"/>
</dbReference>
<organism evidence="1 2">
    <name type="scientific">Pyxidicoccus parkwayensis</name>
    <dbReference type="NCBI Taxonomy" id="2813578"/>
    <lineage>
        <taxon>Bacteria</taxon>
        <taxon>Pseudomonadati</taxon>
        <taxon>Myxococcota</taxon>
        <taxon>Myxococcia</taxon>
        <taxon>Myxococcales</taxon>
        <taxon>Cystobacterineae</taxon>
        <taxon>Myxococcaceae</taxon>
        <taxon>Pyxidicoccus</taxon>
    </lineage>
</organism>
<evidence type="ECO:0000313" key="1">
    <source>
        <dbReference type="EMBL" id="QSQ20665.1"/>
    </source>
</evidence>
<name>A0ABX7NT00_9BACT</name>
<gene>
    <name evidence="1" type="ORF">JY651_36340</name>
</gene>
<evidence type="ECO:0000313" key="2">
    <source>
        <dbReference type="Proteomes" id="UP000662747"/>
    </source>
</evidence>
<dbReference type="InterPro" id="IPR009078">
    <property type="entry name" value="Ferritin-like_SF"/>
</dbReference>
<dbReference type="Proteomes" id="UP000662747">
    <property type="component" value="Chromosome"/>
</dbReference>
<dbReference type="CDD" id="cd00657">
    <property type="entry name" value="Ferritin_like"/>
    <property type="match status" value="1"/>
</dbReference>
<keyword evidence="2" id="KW-1185">Reference proteome</keyword>
<sequence length="258" mass="27334">MKKTTSDIGMNRTGIATSPVDSADIIQAAQKRPPSHLGDDSLLLKVRQQYALETDGIGSVPPPASLKGVAKTAVDMLKGSKPTVLIDKLGERAAFERTGVRLYQGALAKFQTLGSWEGGPTREGLERILNDELSHFGLVSEVLTKLGADPTAMTPCADVAAVASMGIPAVVSDPRMNLRDTLSALLVAELTDNAGWEMLIELARGLGHDTLAERFQLALDAEAEHLKMVRGWLSSGVSLEARATPVPKAEASTLSPTV</sequence>
<accession>A0ABX7NT00</accession>